<dbReference type="Gene3D" id="3.30.9.10">
    <property type="entry name" value="D-Amino Acid Oxidase, subunit A, domain 2"/>
    <property type="match status" value="1"/>
</dbReference>
<dbReference type="InterPro" id="IPR052745">
    <property type="entry name" value="G3P_Oxidase/Oxidoreductase"/>
</dbReference>
<dbReference type="Pfam" id="PF01266">
    <property type="entry name" value="DAO"/>
    <property type="match status" value="1"/>
</dbReference>
<dbReference type="InterPro" id="IPR006076">
    <property type="entry name" value="FAD-dep_OxRdtase"/>
</dbReference>
<dbReference type="Pfam" id="PF04324">
    <property type="entry name" value="Fer2_BFD"/>
    <property type="match status" value="1"/>
</dbReference>
<dbReference type="InterPro" id="IPR041854">
    <property type="entry name" value="BFD-like_2Fe2S-bd_dom_sf"/>
</dbReference>
<dbReference type="SUPFAM" id="SSF51905">
    <property type="entry name" value="FAD/NAD(P)-binding domain"/>
    <property type="match status" value="1"/>
</dbReference>
<dbReference type="InterPro" id="IPR036188">
    <property type="entry name" value="FAD/NAD-bd_sf"/>
</dbReference>
<dbReference type="CDD" id="cd19946">
    <property type="entry name" value="GlpA-like_Fer2_BFD-like"/>
    <property type="match status" value="1"/>
</dbReference>
<evidence type="ECO:0000259" key="1">
    <source>
        <dbReference type="Pfam" id="PF01266"/>
    </source>
</evidence>
<proteinExistence type="predicted"/>
<dbReference type="Gene3D" id="1.10.10.1100">
    <property type="entry name" value="BFD-like [2Fe-2S]-binding domain"/>
    <property type="match status" value="1"/>
</dbReference>
<reference evidence="3 4" key="1">
    <citation type="submission" date="2016-10" db="EMBL/GenBank/DDBJ databases">
        <authorList>
            <person name="de Groot N.N."/>
        </authorList>
    </citation>
    <scope>NUCLEOTIDE SEQUENCE [LARGE SCALE GENOMIC DNA]</scope>
    <source>
        <strain evidence="3 4">DSM 1283</strain>
    </source>
</reference>
<name>A0A1I5FQZ1_9FIRM</name>
<dbReference type="RefSeq" id="WP_091686643.1">
    <property type="nucleotide sequence ID" value="NZ_BAABFM010000024.1"/>
</dbReference>
<dbReference type="AlphaFoldDB" id="A0A1I5FQZ1"/>
<gene>
    <name evidence="3" type="ORF">SAMN04489757_11563</name>
</gene>
<evidence type="ECO:0000313" key="4">
    <source>
        <dbReference type="Proteomes" id="UP000198806"/>
    </source>
</evidence>
<dbReference type="STRING" id="1527.SAMN04489757_11563"/>
<dbReference type="OrthoDB" id="9801699at2"/>
<sequence>MSGKVFERKLNKKLERYFPGRVSAKLENDCIRVSGELTNWEDIVKACRMCVSKDKGLHVVNDIKLMDTDIPSMKIPKETSKELEGSKPDVLIIGGGISGASIARELSKWNLNILLVEKESDLAMQASGRNDGEVHPGVDLNKGSLKQHYVLLGNKMFDKVCKELDVPFKRRGQYACFNQRYLLPILAAYAWQKKHICGVKDTRIIRGKELRKREPELNEEFVFALYNSSAGCVCPYGLTIAYAENAVQNGAKVSLNTAVLGMEVKDNEIVSVKTNKGVLYPKLIINAAGTFADDVAAMAKDRFYSIHPRKGTNSILDKKAAHLVKSIASIKTVTRKKTHTKGGGILRTVHENLLVGPNAIETYEKENFATEGKSIEEVFKKQKLTAKGLSERDIITYFTGVRAATFEEDFVIEKGRNTKNLIHCAGIQSPGLTTAPAVALDIEKMVIKELSKSEIVTKNENFNPIRKGIPVLRDMSGEERTKMIQNNPDYGVIICRCEEISKGEIIDALNAPISVPTVDGIKRRVRPGMGRCQGGFCMPLVTQIISEHENISIHEVKKSRADSYITLGETKGGTRC</sequence>
<feature type="domain" description="BFD-like [2Fe-2S]-binding" evidence="2">
    <location>
        <begin position="493"/>
        <end position="547"/>
    </location>
</feature>
<dbReference type="InterPro" id="IPR007419">
    <property type="entry name" value="BFD-like_2Fe2S-bd_dom"/>
</dbReference>
<organism evidence="3 4">
    <name type="scientific">Anaerocolumna aminovalerica</name>
    <dbReference type="NCBI Taxonomy" id="1527"/>
    <lineage>
        <taxon>Bacteria</taxon>
        <taxon>Bacillati</taxon>
        <taxon>Bacillota</taxon>
        <taxon>Clostridia</taxon>
        <taxon>Lachnospirales</taxon>
        <taxon>Lachnospiraceae</taxon>
        <taxon>Anaerocolumna</taxon>
    </lineage>
</organism>
<evidence type="ECO:0000259" key="2">
    <source>
        <dbReference type="Pfam" id="PF04324"/>
    </source>
</evidence>
<dbReference type="PANTHER" id="PTHR42720:SF1">
    <property type="entry name" value="GLYCEROL 3-PHOSPHATE OXIDASE"/>
    <property type="match status" value="1"/>
</dbReference>
<dbReference type="PANTHER" id="PTHR42720">
    <property type="entry name" value="GLYCEROL-3-PHOSPHATE DEHYDROGENASE"/>
    <property type="match status" value="1"/>
</dbReference>
<protein>
    <submittedName>
        <fullName evidence="3">Glycerol-3-phosphate dehydrogenase</fullName>
    </submittedName>
</protein>
<evidence type="ECO:0000313" key="3">
    <source>
        <dbReference type="EMBL" id="SFO26023.1"/>
    </source>
</evidence>
<dbReference type="EMBL" id="FOWD01000015">
    <property type="protein sequence ID" value="SFO26023.1"/>
    <property type="molecule type" value="Genomic_DNA"/>
</dbReference>
<dbReference type="Gene3D" id="3.50.50.60">
    <property type="entry name" value="FAD/NAD(P)-binding domain"/>
    <property type="match status" value="1"/>
</dbReference>
<feature type="domain" description="FAD dependent oxidoreductase" evidence="1">
    <location>
        <begin position="89"/>
        <end position="440"/>
    </location>
</feature>
<keyword evidence="4" id="KW-1185">Reference proteome</keyword>
<dbReference type="Proteomes" id="UP000198806">
    <property type="component" value="Unassembled WGS sequence"/>
</dbReference>
<accession>A0A1I5FQZ1</accession>